<dbReference type="NCBIfam" id="NF006565">
    <property type="entry name" value="PRK09072.1"/>
    <property type="match status" value="1"/>
</dbReference>
<protein>
    <submittedName>
        <fullName evidence="5">Short chain dehydrogenase</fullName>
    </submittedName>
</protein>
<dbReference type="EMBL" id="BMDY01000001">
    <property type="protein sequence ID" value="GGA91880.1"/>
    <property type="molecule type" value="Genomic_DNA"/>
</dbReference>
<dbReference type="Pfam" id="PF00106">
    <property type="entry name" value="adh_short"/>
    <property type="match status" value="1"/>
</dbReference>
<dbReference type="InterPro" id="IPR002347">
    <property type="entry name" value="SDR_fam"/>
</dbReference>
<dbReference type="PRINTS" id="PR00081">
    <property type="entry name" value="GDHRDH"/>
</dbReference>
<keyword evidence="6" id="KW-1185">Reference proteome</keyword>
<sequence length="268" mass="29147">MNINNSQVMLIGASGGIGQATAKALAAAGARLILVGRNQASLSTLQSELTNSQQHQILLADISSPSGILAIKQLAQALAQQGQAIDVLINNAGYNSFALLSQRSAQQIEQELKVNLLAPMQICQALLSHLKQPGYIVNIGSTFGSIGYPGYTSYCAAKAGLQRFTEALDRELSHTGIRSFYLAPRATDTALNSQAVNRLNQQLGNKTDSPEVVAKHLLTMLRKEIPCKWIGWPEKFFARLNQLFPRLVAAAIDKQKESIHQHLNRVKH</sequence>
<dbReference type="Gene3D" id="3.40.50.720">
    <property type="entry name" value="NAD(P)-binding Rossmann-like Domain"/>
    <property type="match status" value="1"/>
</dbReference>
<comment type="similarity">
    <text evidence="1 3">Belongs to the short-chain dehydrogenases/reductases (SDR) family.</text>
</comment>
<proteinExistence type="inferred from homology"/>
<evidence type="ECO:0000256" key="1">
    <source>
        <dbReference type="ARBA" id="ARBA00006484"/>
    </source>
</evidence>
<dbReference type="CDD" id="cd05233">
    <property type="entry name" value="SDR_c"/>
    <property type="match status" value="1"/>
</dbReference>
<feature type="domain" description="Ketoreductase" evidence="4">
    <location>
        <begin position="6"/>
        <end position="189"/>
    </location>
</feature>
<evidence type="ECO:0000313" key="5">
    <source>
        <dbReference type="EMBL" id="GGA91880.1"/>
    </source>
</evidence>
<keyword evidence="2" id="KW-0560">Oxidoreductase</keyword>
<dbReference type="PANTHER" id="PTHR44196">
    <property type="entry name" value="DEHYDROGENASE/REDUCTASE SDR FAMILY MEMBER 7B"/>
    <property type="match status" value="1"/>
</dbReference>
<reference evidence="6" key="1">
    <citation type="journal article" date="2019" name="Int. J. Syst. Evol. Microbiol.">
        <title>The Global Catalogue of Microorganisms (GCM) 10K type strain sequencing project: providing services to taxonomists for standard genome sequencing and annotation.</title>
        <authorList>
            <consortium name="The Broad Institute Genomics Platform"/>
            <consortium name="The Broad Institute Genome Sequencing Center for Infectious Disease"/>
            <person name="Wu L."/>
            <person name="Ma J."/>
        </authorList>
    </citation>
    <scope>NUCLEOTIDE SEQUENCE [LARGE SCALE GENOMIC DNA]</scope>
    <source>
        <strain evidence="6">CGMCC 1.10131</strain>
    </source>
</reference>
<dbReference type="InterPro" id="IPR057326">
    <property type="entry name" value="KR_dom"/>
</dbReference>
<evidence type="ECO:0000259" key="4">
    <source>
        <dbReference type="SMART" id="SM00822"/>
    </source>
</evidence>
<evidence type="ECO:0000256" key="3">
    <source>
        <dbReference type="RuleBase" id="RU000363"/>
    </source>
</evidence>
<accession>A0ABQ1HUR8</accession>
<dbReference type="InterPro" id="IPR036291">
    <property type="entry name" value="NAD(P)-bd_dom_sf"/>
</dbReference>
<dbReference type="PRINTS" id="PR00080">
    <property type="entry name" value="SDRFAMILY"/>
</dbReference>
<dbReference type="SMART" id="SM00822">
    <property type="entry name" value="PKS_KR"/>
    <property type="match status" value="1"/>
</dbReference>
<dbReference type="Proteomes" id="UP000651977">
    <property type="component" value="Unassembled WGS sequence"/>
</dbReference>
<evidence type="ECO:0000256" key="2">
    <source>
        <dbReference type="ARBA" id="ARBA00023002"/>
    </source>
</evidence>
<gene>
    <name evidence="5" type="ORF">GCM10007414_00620</name>
</gene>
<name>A0ABQ1HUR8_9ALTE</name>
<evidence type="ECO:0000313" key="6">
    <source>
        <dbReference type="Proteomes" id="UP000651977"/>
    </source>
</evidence>
<dbReference type="PANTHER" id="PTHR44196:SF1">
    <property type="entry name" value="DEHYDROGENASE_REDUCTASE SDR FAMILY MEMBER 7B"/>
    <property type="match status" value="1"/>
</dbReference>
<dbReference type="SUPFAM" id="SSF51735">
    <property type="entry name" value="NAD(P)-binding Rossmann-fold domains"/>
    <property type="match status" value="1"/>
</dbReference>
<comment type="caution">
    <text evidence="5">The sequence shown here is derived from an EMBL/GenBank/DDBJ whole genome shotgun (WGS) entry which is preliminary data.</text>
</comment>
<organism evidence="5 6">
    <name type="scientific">Agarivorans gilvus</name>
    <dbReference type="NCBI Taxonomy" id="680279"/>
    <lineage>
        <taxon>Bacteria</taxon>
        <taxon>Pseudomonadati</taxon>
        <taxon>Pseudomonadota</taxon>
        <taxon>Gammaproteobacteria</taxon>
        <taxon>Alteromonadales</taxon>
        <taxon>Alteromonadaceae</taxon>
        <taxon>Agarivorans</taxon>
    </lineage>
</organism>
<dbReference type="RefSeq" id="WP_055731681.1">
    <property type="nucleotide sequence ID" value="NZ_BMDY01000001.1"/>
</dbReference>